<dbReference type="InterPro" id="IPR029753">
    <property type="entry name" value="D-isomer_DH_CS"/>
</dbReference>
<dbReference type="PROSITE" id="PS00671">
    <property type="entry name" value="D_2_HYDROXYACID_DH_3"/>
    <property type="match status" value="1"/>
</dbReference>
<dbReference type="GO" id="GO:0016616">
    <property type="term" value="F:oxidoreductase activity, acting on the CH-OH group of donors, NAD or NADP as acceptor"/>
    <property type="evidence" value="ECO:0007669"/>
    <property type="project" value="InterPro"/>
</dbReference>
<dbReference type="SUPFAM" id="SSF52283">
    <property type="entry name" value="Formate/glycerate dehydrogenase catalytic domain-like"/>
    <property type="match status" value="1"/>
</dbReference>
<accession>A0AA46P5R9</accession>
<dbReference type="Pfam" id="PF02826">
    <property type="entry name" value="2-Hacid_dh_C"/>
    <property type="match status" value="1"/>
</dbReference>
<feature type="domain" description="D-isomer specific 2-hydroxyacid dehydrogenase catalytic" evidence="5">
    <location>
        <begin position="14"/>
        <end position="319"/>
    </location>
</feature>
<proteinExistence type="inferred from homology"/>
<dbReference type="PANTHER" id="PTHR42789">
    <property type="entry name" value="D-ISOMER SPECIFIC 2-HYDROXYACID DEHYDROGENASE FAMILY PROTEIN (AFU_ORTHOLOGUE AFUA_6G10090)"/>
    <property type="match status" value="1"/>
</dbReference>
<dbReference type="InterPro" id="IPR050857">
    <property type="entry name" value="D-2-hydroxyacid_DH"/>
</dbReference>
<dbReference type="FunFam" id="3.40.50.720:FF:000203">
    <property type="entry name" value="D-3-phosphoglycerate dehydrogenase (SerA)"/>
    <property type="match status" value="1"/>
</dbReference>
<evidence type="ECO:0000259" key="6">
    <source>
        <dbReference type="Pfam" id="PF02826"/>
    </source>
</evidence>
<protein>
    <submittedName>
        <fullName evidence="7">Hydroxyacid dehydrogenase</fullName>
    </submittedName>
</protein>
<evidence type="ECO:0000256" key="4">
    <source>
        <dbReference type="RuleBase" id="RU003719"/>
    </source>
</evidence>
<keyword evidence="2 4" id="KW-0560">Oxidoreductase</keyword>
<dbReference type="RefSeq" id="WP_053071335.1">
    <property type="nucleotide sequence ID" value="NZ_CP107027.1"/>
</dbReference>
<feature type="domain" description="D-isomer specific 2-hydroxyacid dehydrogenase NAD-binding" evidence="6">
    <location>
        <begin position="108"/>
        <end position="289"/>
    </location>
</feature>
<keyword evidence="3" id="KW-0520">NAD</keyword>
<dbReference type="Proteomes" id="UP001163104">
    <property type="component" value="Chromosome"/>
</dbReference>
<dbReference type="PANTHER" id="PTHR42789:SF1">
    <property type="entry name" value="D-ISOMER SPECIFIC 2-HYDROXYACID DEHYDROGENASE FAMILY PROTEIN (AFU_ORTHOLOGUE AFUA_6G10090)"/>
    <property type="match status" value="1"/>
</dbReference>
<dbReference type="CDD" id="cd12173">
    <property type="entry name" value="PGDH_4"/>
    <property type="match status" value="1"/>
</dbReference>
<reference evidence="7" key="1">
    <citation type="submission" date="2022-10" db="EMBL/GenBank/DDBJ databases">
        <title>Mechanism of multi-heavy metal repair in Cytobacillus Firmus M7.</title>
        <authorList>
            <person name="Li X."/>
            <person name="Yu C."/>
        </authorList>
    </citation>
    <scope>NUCLEOTIDE SEQUENCE</scope>
    <source>
        <strain evidence="7">M7</strain>
    </source>
</reference>
<evidence type="ECO:0000259" key="5">
    <source>
        <dbReference type="Pfam" id="PF00389"/>
    </source>
</evidence>
<dbReference type="InterPro" id="IPR036291">
    <property type="entry name" value="NAD(P)-bd_dom_sf"/>
</dbReference>
<dbReference type="Gene3D" id="3.40.50.720">
    <property type="entry name" value="NAD(P)-binding Rossmann-like Domain"/>
    <property type="match status" value="2"/>
</dbReference>
<gene>
    <name evidence="7" type="ORF">OD459_00815</name>
</gene>
<dbReference type="Pfam" id="PF00389">
    <property type="entry name" value="2-Hacid_dh"/>
    <property type="match status" value="1"/>
</dbReference>
<dbReference type="InterPro" id="IPR006139">
    <property type="entry name" value="D-isomer_2_OHA_DH_cat_dom"/>
</dbReference>
<dbReference type="SUPFAM" id="SSF51735">
    <property type="entry name" value="NAD(P)-binding Rossmann-fold domains"/>
    <property type="match status" value="1"/>
</dbReference>
<dbReference type="AlphaFoldDB" id="A0AA46P5R9"/>
<evidence type="ECO:0000313" key="8">
    <source>
        <dbReference type="Proteomes" id="UP001163104"/>
    </source>
</evidence>
<organism evidence="7 8">
    <name type="scientific">Cytobacillus firmus</name>
    <name type="common">Bacillus firmus</name>
    <dbReference type="NCBI Taxonomy" id="1399"/>
    <lineage>
        <taxon>Bacteria</taxon>
        <taxon>Bacillati</taxon>
        <taxon>Bacillota</taxon>
        <taxon>Bacilli</taxon>
        <taxon>Bacillales</taxon>
        <taxon>Bacillaceae</taxon>
        <taxon>Cytobacillus</taxon>
    </lineage>
</organism>
<sequence>MRIPRVLQILPMYHSEGEKLLREGAEVIQTDNYSPDHLCEMVKGADGIVLRAPARITKEVIDANPHLKVISGAGVGLDNIDVEYATQKGIPVLHAPSVNKVSTAEHAVMLVMALAKSVIPLHGKMRKGDYNSRNYLIPHELKGKKAGLIGFGNIAQEAGKRLKLGFEMDVTAWVREYHPEKHGLAEEIGIKINTDLEEVFRESDFISLHIPLNDSTRYSIDQKLFSIMKPSAYLINTARGAIVNQDDLYEALRDGKIAGAGLDVFDPEPPARDLPLLSLPNVVLTPHVGGTTAECNFITSTTVAKNVINVLNGKRPEFLANPEVLNLKIIE</sequence>
<evidence type="ECO:0000313" key="7">
    <source>
        <dbReference type="EMBL" id="UYG95599.1"/>
    </source>
</evidence>
<name>A0AA46P5R9_CYTFI</name>
<comment type="similarity">
    <text evidence="1 4">Belongs to the D-isomer specific 2-hydroxyacid dehydrogenase family.</text>
</comment>
<evidence type="ECO:0000256" key="1">
    <source>
        <dbReference type="ARBA" id="ARBA00005854"/>
    </source>
</evidence>
<evidence type="ECO:0000256" key="3">
    <source>
        <dbReference type="ARBA" id="ARBA00023027"/>
    </source>
</evidence>
<dbReference type="GO" id="GO:0051287">
    <property type="term" value="F:NAD binding"/>
    <property type="evidence" value="ECO:0007669"/>
    <property type="project" value="InterPro"/>
</dbReference>
<dbReference type="EMBL" id="CP107027">
    <property type="protein sequence ID" value="UYG95599.1"/>
    <property type="molecule type" value="Genomic_DNA"/>
</dbReference>
<evidence type="ECO:0000256" key="2">
    <source>
        <dbReference type="ARBA" id="ARBA00023002"/>
    </source>
</evidence>
<dbReference type="InterPro" id="IPR006140">
    <property type="entry name" value="D-isomer_DH_NAD-bd"/>
</dbReference>